<feature type="repeat" description="WD" evidence="7">
    <location>
        <begin position="155"/>
        <end position="187"/>
    </location>
</feature>
<comment type="subcellular location">
    <subcellularLocation>
        <location evidence="8">Nucleus</location>
    </subcellularLocation>
</comment>
<dbReference type="EMBL" id="CP138900">
    <property type="protein sequence ID" value="WPK27759.1"/>
    <property type="molecule type" value="Genomic_DNA"/>
</dbReference>
<dbReference type="GO" id="GO:0006261">
    <property type="term" value="P:DNA-templated DNA replication"/>
    <property type="evidence" value="ECO:0007669"/>
    <property type="project" value="TreeGrafter"/>
</dbReference>
<dbReference type="Proteomes" id="UP001338582">
    <property type="component" value="Chromosome 7"/>
</dbReference>
<dbReference type="GeneID" id="88176217"/>
<proteinExistence type="inferred from homology"/>
<evidence type="ECO:0000313" key="11">
    <source>
        <dbReference type="Proteomes" id="UP001338582"/>
    </source>
</evidence>
<evidence type="ECO:0000256" key="8">
    <source>
        <dbReference type="RuleBase" id="RU369067"/>
    </source>
</evidence>
<evidence type="ECO:0000256" key="2">
    <source>
        <dbReference type="ARBA" id="ARBA00010143"/>
    </source>
</evidence>
<dbReference type="PANTHER" id="PTHR18763">
    <property type="entry name" value="WD-REPEAT PROTEIN 18"/>
    <property type="match status" value="1"/>
</dbReference>
<dbReference type="PROSITE" id="PS50294">
    <property type="entry name" value="WD_REPEATS_REGION"/>
    <property type="match status" value="1"/>
</dbReference>
<keyword evidence="9" id="KW-0175">Coiled coil</keyword>
<dbReference type="InterPro" id="IPR015943">
    <property type="entry name" value="WD40/YVTN_repeat-like_dom_sf"/>
</dbReference>
<protein>
    <recommendedName>
        <fullName evidence="6 8">Pre-rRNA-processing protein IPI3</fullName>
    </recommendedName>
</protein>
<dbReference type="GO" id="GO:0006364">
    <property type="term" value="P:rRNA processing"/>
    <property type="evidence" value="ECO:0007669"/>
    <property type="project" value="UniProtKB-UniRule"/>
</dbReference>
<gene>
    <name evidence="10" type="ORF">PUMCH_005159</name>
</gene>
<comment type="function">
    <text evidence="1 8">Component of the RIX1 complex required for processing of ITS2 sequences from 35S pre-rRNA.</text>
</comment>
<comment type="similarity">
    <text evidence="2 8">Belongs to the WD repeat IPI3/WDR18 family.</text>
</comment>
<dbReference type="Gene3D" id="2.130.10.10">
    <property type="entry name" value="YVTN repeat-like/Quinoprotein amine dehydrogenase"/>
    <property type="match status" value="1"/>
</dbReference>
<keyword evidence="5" id="KW-0677">Repeat</keyword>
<keyword evidence="4 7" id="KW-0853">WD repeat</keyword>
<evidence type="ECO:0000256" key="7">
    <source>
        <dbReference type="PROSITE-ProRule" id="PRU00221"/>
    </source>
</evidence>
<organism evidence="10 11">
    <name type="scientific">Australozyma saopauloensis</name>
    <dbReference type="NCBI Taxonomy" id="291208"/>
    <lineage>
        <taxon>Eukaryota</taxon>
        <taxon>Fungi</taxon>
        <taxon>Dikarya</taxon>
        <taxon>Ascomycota</taxon>
        <taxon>Saccharomycotina</taxon>
        <taxon>Pichiomycetes</taxon>
        <taxon>Metschnikowiaceae</taxon>
        <taxon>Australozyma</taxon>
    </lineage>
</organism>
<sequence>MDEIAIYVTRGNAADKHAQESLGSAASIQSEGHYASFRNAECPINGGALTGFGPGERLFVASPNKALITTYAWGKESADQRFPVPEPLSCLTLAKYPPGTGIYHDSGNIDEKDDELDASSIEKPSYSTPWLLAAGSKSGRLYIWELALGDLVCVKDAHYQEISSISFSKCGTFLVTGGLDTRIHVWDTLSLVTPALLTGCKPFATFSNHSLQVTQIEIYSAALVSDFKVYSSSKDGTVCIYDILSKSLLTTFVLPCAVECFARDPAGRTIYAGLADGTVRLVPLYVVNPHSNILEAVGGSGKVVTVEADPNLTSTFVHHVSTSNEGALNKDLADKSPLCHPTVMRVSMDGMQLISGDSCGQTFVADIVTKQVVKAFTACKSPIAYLSVDVCDKKALMAQTFFEKKHRLLPPLKRILVSVDPLQHSLTMQLSGATETEESFELWLQQKANEEFEFTKASFAPSTAASTDIKNDEAVQLQLKLDKVSAAYNELKDQYEELLAAHEQ</sequence>
<evidence type="ECO:0000256" key="5">
    <source>
        <dbReference type="ARBA" id="ARBA00022737"/>
    </source>
</evidence>
<dbReference type="PROSITE" id="PS50082">
    <property type="entry name" value="WD_REPEATS_2"/>
    <property type="match status" value="1"/>
</dbReference>
<dbReference type="SUPFAM" id="SSF50978">
    <property type="entry name" value="WD40 repeat-like"/>
    <property type="match status" value="1"/>
</dbReference>
<evidence type="ECO:0000256" key="4">
    <source>
        <dbReference type="ARBA" id="ARBA00022574"/>
    </source>
</evidence>
<comment type="subunit">
    <text evidence="3 8">Component of the RIX1 complex, composed of IPI1, RIX1/IPI2 and IPI3 in a 1:2:2 stoichiometry. The complex interacts (via RIX1) with MDN1 (via its hexameric AAA ATPase ring) and the pre-60S ribosome particles.</text>
</comment>
<dbReference type="InterPro" id="IPR036322">
    <property type="entry name" value="WD40_repeat_dom_sf"/>
</dbReference>
<dbReference type="SMART" id="SM00320">
    <property type="entry name" value="WD40"/>
    <property type="match status" value="3"/>
</dbReference>
<feature type="coiled-coil region" evidence="9">
    <location>
        <begin position="474"/>
        <end position="501"/>
    </location>
</feature>
<accession>A0AAX4HGY3</accession>
<dbReference type="RefSeq" id="XP_062880135.1">
    <property type="nucleotide sequence ID" value="XM_063024065.1"/>
</dbReference>
<name>A0AAX4HGY3_9ASCO</name>
<evidence type="ECO:0000256" key="6">
    <source>
        <dbReference type="ARBA" id="ARBA00026229"/>
    </source>
</evidence>
<keyword evidence="8" id="KW-0698">rRNA processing</keyword>
<evidence type="ECO:0000256" key="9">
    <source>
        <dbReference type="SAM" id="Coils"/>
    </source>
</evidence>
<dbReference type="PANTHER" id="PTHR18763:SF0">
    <property type="entry name" value="WD REPEAT-CONTAINING PROTEIN 18"/>
    <property type="match status" value="1"/>
</dbReference>
<dbReference type="InterPro" id="IPR001680">
    <property type="entry name" value="WD40_rpt"/>
</dbReference>
<dbReference type="AlphaFoldDB" id="A0AAX4HGY3"/>
<reference evidence="10 11" key="1">
    <citation type="submission" date="2023-10" db="EMBL/GenBank/DDBJ databases">
        <title>Draft Genome Sequence of Candida saopaulonensis from a very Premature Infant with Sepsis.</title>
        <authorList>
            <person name="Ning Y."/>
            <person name="Dai R."/>
            <person name="Xiao M."/>
            <person name="Xu Y."/>
            <person name="Yan Q."/>
            <person name="Zhang L."/>
        </authorList>
    </citation>
    <scope>NUCLEOTIDE SEQUENCE [LARGE SCALE GENOMIC DNA]</scope>
    <source>
        <strain evidence="10 11">19XY460</strain>
    </source>
</reference>
<dbReference type="GO" id="GO:0005656">
    <property type="term" value="C:nuclear pre-replicative complex"/>
    <property type="evidence" value="ECO:0007669"/>
    <property type="project" value="TreeGrafter"/>
</dbReference>
<evidence type="ECO:0000313" key="10">
    <source>
        <dbReference type="EMBL" id="WPK27759.1"/>
    </source>
</evidence>
<evidence type="ECO:0000256" key="3">
    <source>
        <dbReference type="ARBA" id="ARBA00011141"/>
    </source>
</evidence>
<dbReference type="InterPro" id="IPR045227">
    <property type="entry name" value="WDR18/Ipi3/RID3"/>
</dbReference>
<evidence type="ECO:0000256" key="1">
    <source>
        <dbReference type="ARBA" id="ARBA00002355"/>
    </source>
</evidence>
<dbReference type="KEGG" id="asau:88176217"/>
<dbReference type="GO" id="GO:0120330">
    <property type="term" value="C:rixosome complex"/>
    <property type="evidence" value="ECO:0007669"/>
    <property type="project" value="UniProtKB-UniRule"/>
</dbReference>
<keyword evidence="11" id="KW-1185">Reference proteome</keyword>
<keyword evidence="8" id="KW-0539">Nucleus</keyword>
<dbReference type="Pfam" id="PF00400">
    <property type="entry name" value="WD40"/>
    <property type="match status" value="2"/>
</dbReference>